<proteinExistence type="predicted"/>
<sequence length="327" mass="38431">MVKQVYSDCSLSIIVPVYNVEKTIERAVKSIINQSYKNLEIILVNDGSTDKSGQIIEKLAEDYNIISAYHKENGGLSSARNYGIARASGEIIGLLDSDDYYMPDFFEDVIPYFNQEELDIVAFGFVKGNDKLKKYYLPEQKTLSNTQAIIKELFINQSVDFYAWNKFYRRKLFKNIKYPEGRLYEDVIPTYELMKKTRKVQYLSIAGLFYYQNPESIIYQQFNPRQYDNIDQRIVLLKKIRQEFPELTNLAYKKLIDGYLSTGFKLTTKTKDSRDQKKYLKKLRNEIKQQYFKLMTTSSPLTKKLALNLLYINAPLYNKLYKLILKK</sequence>
<evidence type="ECO:0000313" key="5">
    <source>
        <dbReference type="Proteomes" id="UP000008456"/>
    </source>
</evidence>
<evidence type="ECO:0000259" key="3">
    <source>
        <dbReference type="Pfam" id="PF00535"/>
    </source>
</evidence>
<reference key="2">
    <citation type="submission" date="2011-04" db="EMBL/GenBank/DDBJ databases">
        <title>Whole genome sequence of Melissococcus plutonius ATCC 35311.</title>
        <authorList>
            <person name="Okumura K."/>
            <person name="Arai R."/>
            <person name="Osaki M."/>
            <person name="Okura M."/>
            <person name="Kirikae T."/>
            <person name="Takamatsu D."/>
            <person name="Akiyama T."/>
        </authorList>
    </citation>
    <scope>NUCLEOTIDE SEQUENCE</scope>
    <source>
        <strain>ATCC 35311</strain>
    </source>
</reference>
<keyword evidence="1" id="KW-0328">Glycosyltransferase</keyword>
<dbReference type="STRING" id="940190.MPTP_0819"/>
<dbReference type="GO" id="GO:0016757">
    <property type="term" value="F:glycosyltransferase activity"/>
    <property type="evidence" value="ECO:0007669"/>
    <property type="project" value="UniProtKB-KW"/>
</dbReference>
<gene>
    <name evidence="4" type="ordered locus">MPTP_0819</name>
</gene>
<dbReference type="KEGG" id="mps:MPTP_0819"/>
<organism evidence="4 5">
    <name type="scientific">Melissococcus plutonius (strain ATCC 35311 / DSM 29964 / CIP 104052 / LMG 20360 / NCIMB 702443)</name>
    <dbReference type="NCBI Taxonomy" id="940190"/>
    <lineage>
        <taxon>Bacteria</taxon>
        <taxon>Bacillati</taxon>
        <taxon>Bacillota</taxon>
        <taxon>Bacilli</taxon>
        <taxon>Lactobacillales</taxon>
        <taxon>Enterococcaceae</taxon>
        <taxon>Melissococcus</taxon>
    </lineage>
</organism>
<name>F3Y9V5_MELPT</name>
<dbReference type="CDD" id="cd00761">
    <property type="entry name" value="Glyco_tranf_GTA_type"/>
    <property type="match status" value="1"/>
</dbReference>
<dbReference type="AlphaFoldDB" id="F3Y9V5"/>
<dbReference type="PANTHER" id="PTHR22916">
    <property type="entry name" value="GLYCOSYLTRANSFERASE"/>
    <property type="match status" value="1"/>
</dbReference>
<evidence type="ECO:0000256" key="2">
    <source>
        <dbReference type="ARBA" id="ARBA00022679"/>
    </source>
</evidence>
<keyword evidence="5" id="KW-1185">Reference proteome</keyword>
<dbReference type="RefSeq" id="WP_013773721.1">
    <property type="nucleotide sequence ID" value="NC_015516.1"/>
</dbReference>
<dbReference type="Pfam" id="PF00535">
    <property type="entry name" value="Glycos_transf_2"/>
    <property type="match status" value="1"/>
</dbReference>
<keyword evidence="2" id="KW-0808">Transferase</keyword>
<dbReference type="Proteomes" id="UP000008456">
    <property type="component" value="Chromosome"/>
</dbReference>
<feature type="domain" description="Glycosyltransferase 2-like" evidence="3">
    <location>
        <begin position="12"/>
        <end position="176"/>
    </location>
</feature>
<dbReference type="Gene3D" id="3.90.550.10">
    <property type="entry name" value="Spore Coat Polysaccharide Biosynthesis Protein SpsA, Chain A"/>
    <property type="match status" value="1"/>
</dbReference>
<evidence type="ECO:0000313" key="4">
    <source>
        <dbReference type="EMBL" id="BAK21283.1"/>
    </source>
</evidence>
<dbReference type="EMBL" id="AP012200">
    <property type="protein sequence ID" value="BAK21283.1"/>
    <property type="molecule type" value="Genomic_DNA"/>
</dbReference>
<dbReference type="PANTHER" id="PTHR22916:SF51">
    <property type="entry name" value="GLYCOSYLTRANSFERASE EPSH-RELATED"/>
    <property type="match status" value="1"/>
</dbReference>
<protein>
    <submittedName>
        <fullName evidence="4">Beta-1,3-glucosyltransferase</fullName>
    </submittedName>
</protein>
<reference evidence="4 5" key="1">
    <citation type="journal article" date="2011" name="J. Bacteriol.">
        <title>Complete genome sequence of Melissococcus plutonius ATCC 35311.</title>
        <authorList>
            <person name="Okumura K."/>
            <person name="Arai R."/>
            <person name="Okura M."/>
            <person name="Kirikae T."/>
            <person name="Takamatsu D."/>
            <person name="Osaki M."/>
            <person name="Miyoshi-Akiyama T."/>
        </authorList>
    </citation>
    <scope>NUCLEOTIDE SEQUENCE [LARGE SCALE GENOMIC DNA]</scope>
    <source>
        <strain evidence="5">ATCC 35311 / CIP 104052 / LMG 20360 / NCIMB 702443</strain>
    </source>
</reference>
<evidence type="ECO:0000256" key="1">
    <source>
        <dbReference type="ARBA" id="ARBA00022676"/>
    </source>
</evidence>
<dbReference type="InterPro" id="IPR029044">
    <property type="entry name" value="Nucleotide-diphossugar_trans"/>
</dbReference>
<dbReference type="HOGENOM" id="CLU_025996_25_0_9"/>
<dbReference type="SUPFAM" id="SSF53448">
    <property type="entry name" value="Nucleotide-diphospho-sugar transferases"/>
    <property type="match status" value="1"/>
</dbReference>
<accession>F3Y9V5</accession>
<dbReference type="InterPro" id="IPR001173">
    <property type="entry name" value="Glyco_trans_2-like"/>
</dbReference>
<dbReference type="OrthoDB" id="396512at2"/>